<comment type="caution">
    <text evidence="1">The sequence shown here is derived from an EMBL/GenBank/DDBJ whole genome shotgun (WGS) entry which is preliminary data.</text>
</comment>
<keyword evidence="2" id="KW-1185">Reference proteome</keyword>
<dbReference type="Proteomes" id="UP000002195">
    <property type="component" value="Unassembled WGS sequence"/>
</dbReference>
<dbReference type="EMBL" id="AAFI02000182">
    <property type="protein sequence ID" value="EAL61577.1"/>
    <property type="molecule type" value="Genomic_DNA"/>
</dbReference>
<dbReference type="KEGG" id="ddi:DDB_G0291762"/>
<dbReference type="RefSeq" id="XP_629983.1">
    <property type="nucleotide sequence ID" value="XM_629981.1"/>
</dbReference>
<reference evidence="1 2" key="1">
    <citation type="journal article" date="2005" name="Nature">
        <title>The genome of the social amoeba Dictyostelium discoideum.</title>
        <authorList>
            <consortium name="The Dictyostelium discoideum Sequencing Consortium"/>
            <person name="Eichinger L."/>
            <person name="Pachebat J.A."/>
            <person name="Glockner G."/>
            <person name="Rajandream M.A."/>
            <person name="Sucgang R."/>
            <person name="Berriman M."/>
            <person name="Song J."/>
            <person name="Olsen R."/>
            <person name="Szafranski K."/>
            <person name="Xu Q."/>
            <person name="Tunggal B."/>
            <person name="Kummerfeld S."/>
            <person name="Madera M."/>
            <person name="Konfortov B.A."/>
            <person name="Rivero F."/>
            <person name="Bankier A.T."/>
            <person name="Lehmann R."/>
            <person name="Hamlin N."/>
            <person name="Davies R."/>
            <person name="Gaudet P."/>
            <person name="Fey P."/>
            <person name="Pilcher K."/>
            <person name="Chen G."/>
            <person name="Saunders D."/>
            <person name="Sodergren E."/>
            <person name="Davis P."/>
            <person name="Kerhornou A."/>
            <person name="Nie X."/>
            <person name="Hall N."/>
            <person name="Anjard C."/>
            <person name="Hemphill L."/>
            <person name="Bason N."/>
            <person name="Farbrother P."/>
            <person name="Desany B."/>
            <person name="Just E."/>
            <person name="Morio T."/>
            <person name="Rost R."/>
            <person name="Churcher C."/>
            <person name="Cooper J."/>
            <person name="Haydock S."/>
            <person name="van Driessche N."/>
            <person name="Cronin A."/>
            <person name="Goodhead I."/>
            <person name="Muzny D."/>
            <person name="Mourier T."/>
            <person name="Pain A."/>
            <person name="Lu M."/>
            <person name="Harper D."/>
            <person name="Lindsay R."/>
            <person name="Hauser H."/>
            <person name="James K."/>
            <person name="Quiles M."/>
            <person name="Madan Babu M."/>
            <person name="Saito T."/>
            <person name="Buchrieser C."/>
            <person name="Wardroper A."/>
            <person name="Felder M."/>
            <person name="Thangavelu M."/>
            <person name="Johnson D."/>
            <person name="Knights A."/>
            <person name="Loulseged H."/>
            <person name="Mungall K."/>
            <person name="Oliver K."/>
            <person name="Price C."/>
            <person name="Quail M.A."/>
            <person name="Urushihara H."/>
            <person name="Hernandez J."/>
            <person name="Rabbinowitsch E."/>
            <person name="Steffen D."/>
            <person name="Sanders M."/>
            <person name="Ma J."/>
            <person name="Kohara Y."/>
            <person name="Sharp S."/>
            <person name="Simmonds M."/>
            <person name="Spiegler S."/>
            <person name="Tivey A."/>
            <person name="Sugano S."/>
            <person name="White B."/>
            <person name="Walker D."/>
            <person name="Woodward J."/>
            <person name="Winckler T."/>
            <person name="Tanaka Y."/>
            <person name="Shaulsky G."/>
            <person name="Schleicher M."/>
            <person name="Weinstock G."/>
            <person name="Rosenthal A."/>
            <person name="Cox E.C."/>
            <person name="Chisholm R.L."/>
            <person name="Gibbs R."/>
            <person name="Loomis W.F."/>
            <person name="Platzer M."/>
            <person name="Kay R.R."/>
            <person name="Williams J."/>
            <person name="Dear P.H."/>
            <person name="Noegel A.A."/>
            <person name="Barrell B."/>
            <person name="Kuspa A."/>
        </authorList>
    </citation>
    <scope>NUCLEOTIDE SEQUENCE [LARGE SCALE GENOMIC DNA]</scope>
    <source>
        <strain evidence="1 2">AX4</strain>
    </source>
</reference>
<proteinExistence type="predicted"/>
<name>Q54E79_DICDI</name>
<dbReference type="PaxDb" id="44689-DDB0184055"/>
<organism evidence="1 2">
    <name type="scientific">Dictyostelium discoideum</name>
    <name type="common">Social amoeba</name>
    <dbReference type="NCBI Taxonomy" id="44689"/>
    <lineage>
        <taxon>Eukaryota</taxon>
        <taxon>Amoebozoa</taxon>
        <taxon>Evosea</taxon>
        <taxon>Eumycetozoa</taxon>
        <taxon>Dictyostelia</taxon>
        <taxon>Dictyosteliales</taxon>
        <taxon>Dictyosteliaceae</taxon>
        <taxon>Dictyostelium</taxon>
    </lineage>
</organism>
<evidence type="ECO:0000313" key="2">
    <source>
        <dbReference type="Proteomes" id="UP000002195"/>
    </source>
</evidence>
<sequence>MDTIPTNTMVTITTDGKCQDDQNWKNHIIVLNYVDIDECLSNHGNTYISYSCGWTGYVYVDSKPCTLENPIFTYCQ</sequence>
<dbReference type="AlphaFoldDB" id="Q54E79"/>
<protein>
    <submittedName>
        <fullName evidence="1">Uncharacterized protein</fullName>
    </submittedName>
</protein>
<accession>Q54E79</accession>
<dbReference type="VEuPathDB" id="AmoebaDB:DDB_G0291762"/>
<dbReference type="InParanoid" id="Q54E79"/>
<gene>
    <name evidence="1" type="ORF">DDB_G0291762</name>
</gene>
<evidence type="ECO:0000313" key="1">
    <source>
        <dbReference type="EMBL" id="EAL61577.1"/>
    </source>
</evidence>
<dbReference type="GeneID" id="8628313"/>
<dbReference type="HOGENOM" id="CLU_2659725_0_0_1"/>